<sequence>MHSQTSADDLTHSHRFSHDDDGRSERRTLLVVGLTATMMLAEIVGGAITGSMALLADGWHMGSHAAALGLAAFAYRFARRHAHDRRYTFGTGKVGPLAGFASAIVLGLIALAMAYESGQRLLTPLRIEYSEAMTVAAVGLAVNLVSALLLGGHHHHHHGDDGHDRAGHQGHDPGHDHGRHDHEHHHHDHNLRAAYVHVLADALTSLLAIVALAGGSWLGLFWLDPVMGIVGAGVILWWSWGLVRGASRVLLDVEASESLANRIRGRLEADADNRVIDLHLWQVGTGHLALIVSVMTHHPRTPSHYKALLNDIEPLAHVTVEVHPCQVREVAARA</sequence>
<dbReference type="OrthoDB" id="271709at2"/>
<feature type="transmembrane region" description="Helical" evidence="6">
    <location>
        <begin position="61"/>
        <end position="78"/>
    </location>
</feature>
<dbReference type="SUPFAM" id="SSF161111">
    <property type="entry name" value="Cation efflux protein transmembrane domain-like"/>
    <property type="match status" value="1"/>
</dbReference>
<feature type="transmembrane region" description="Helical" evidence="6">
    <location>
        <begin position="29"/>
        <end position="55"/>
    </location>
</feature>
<keyword evidence="9" id="KW-1185">Reference proteome</keyword>
<dbReference type="EMBL" id="PXYI01000001">
    <property type="protein sequence ID" value="PSJ43078.1"/>
    <property type="molecule type" value="Genomic_DNA"/>
</dbReference>
<accession>A0A2P7QYM9</accession>
<evidence type="ECO:0000256" key="2">
    <source>
        <dbReference type="ARBA" id="ARBA00022692"/>
    </source>
</evidence>
<feature type="transmembrane region" description="Helical" evidence="6">
    <location>
        <begin position="220"/>
        <end position="240"/>
    </location>
</feature>
<dbReference type="InterPro" id="IPR002524">
    <property type="entry name" value="Cation_efflux"/>
</dbReference>
<dbReference type="PANTHER" id="PTHR11562:SF40">
    <property type="entry name" value="CATION EFFLUX SYSTEM PROTEIN"/>
    <property type="match status" value="1"/>
</dbReference>
<dbReference type="GO" id="GO:0005886">
    <property type="term" value="C:plasma membrane"/>
    <property type="evidence" value="ECO:0007669"/>
    <property type="project" value="TreeGrafter"/>
</dbReference>
<dbReference type="Pfam" id="PF01545">
    <property type="entry name" value="Cation_efflux"/>
    <property type="match status" value="1"/>
</dbReference>
<comment type="subcellular location">
    <subcellularLocation>
        <location evidence="1">Membrane</location>
        <topology evidence="1">Multi-pass membrane protein</topology>
    </subcellularLocation>
</comment>
<dbReference type="InterPro" id="IPR027469">
    <property type="entry name" value="Cation_efflux_TMD_sf"/>
</dbReference>
<feature type="transmembrane region" description="Helical" evidence="6">
    <location>
        <begin position="90"/>
        <end position="112"/>
    </location>
</feature>
<dbReference type="GO" id="GO:0005385">
    <property type="term" value="F:zinc ion transmembrane transporter activity"/>
    <property type="evidence" value="ECO:0007669"/>
    <property type="project" value="TreeGrafter"/>
</dbReference>
<keyword evidence="2 6" id="KW-0812">Transmembrane</keyword>
<keyword evidence="3 6" id="KW-1133">Transmembrane helix</keyword>
<evidence type="ECO:0000256" key="3">
    <source>
        <dbReference type="ARBA" id="ARBA00022989"/>
    </source>
</evidence>
<dbReference type="AlphaFoldDB" id="A0A2P7QYM9"/>
<dbReference type="InterPro" id="IPR050681">
    <property type="entry name" value="CDF/SLC30A"/>
</dbReference>
<protein>
    <submittedName>
        <fullName evidence="8">Cation transporter</fullName>
    </submittedName>
</protein>
<evidence type="ECO:0000256" key="4">
    <source>
        <dbReference type="ARBA" id="ARBA00023136"/>
    </source>
</evidence>
<evidence type="ECO:0000313" key="8">
    <source>
        <dbReference type="EMBL" id="PSJ43078.1"/>
    </source>
</evidence>
<feature type="transmembrane region" description="Helical" evidence="6">
    <location>
        <begin position="132"/>
        <end position="150"/>
    </location>
</feature>
<dbReference type="NCBIfam" id="NF033827">
    <property type="entry name" value="CDF_efflux_DmeF"/>
    <property type="match status" value="1"/>
</dbReference>
<evidence type="ECO:0000256" key="5">
    <source>
        <dbReference type="SAM" id="MobiDB-lite"/>
    </source>
</evidence>
<evidence type="ECO:0000313" key="9">
    <source>
        <dbReference type="Proteomes" id="UP000241167"/>
    </source>
</evidence>
<keyword evidence="4 6" id="KW-0472">Membrane</keyword>
<dbReference type="Proteomes" id="UP000241167">
    <property type="component" value="Unassembled WGS sequence"/>
</dbReference>
<feature type="transmembrane region" description="Helical" evidence="6">
    <location>
        <begin position="194"/>
        <end position="214"/>
    </location>
</feature>
<feature type="region of interest" description="Disordered" evidence="5">
    <location>
        <begin position="155"/>
        <end position="186"/>
    </location>
</feature>
<proteinExistence type="predicted"/>
<dbReference type="PANTHER" id="PTHR11562">
    <property type="entry name" value="CATION EFFLUX PROTEIN/ ZINC TRANSPORTER"/>
    <property type="match status" value="1"/>
</dbReference>
<name>A0A2P7QYM9_9SPHN</name>
<feature type="domain" description="Cation efflux protein transmembrane" evidence="7">
    <location>
        <begin position="30"/>
        <end position="251"/>
    </location>
</feature>
<comment type="caution">
    <text evidence="8">The sequence shown here is derived from an EMBL/GenBank/DDBJ whole genome shotgun (WGS) entry which is preliminary data.</text>
</comment>
<dbReference type="NCBIfam" id="TIGR01297">
    <property type="entry name" value="CDF"/>
    <property type="match status" value="1"/>
</dbReference>
<dbReference type="InterPro" id="IPR058533">
    <property type="entry name" value="Cation_efflux_TM"/>
</dbReference>
<evidence type="ECO:0000259" key="7">
    <source>
        <dbReference type="Pfam" id="PF01545"/>
    </source>
</evidence>
<feature type="compositionally biased region" description="Basic and acidic residues" evidence="5">
    <location>
        <begin position="158"/>
        <end position="181"/>
    </location>
</feature>
<evidence type="ECO:0000256" key="6">
    <source>
        <dbReference type="SAM" id="Phobius"/>
    </source>
</evidence>
<evidence type="ECO:0000256" key="1">
    <source>
        <dbReference type="ARBA" id="ARBA00004141"/>
    </source>
</evidence>
<feature type="compositionally biased region" description="Basic and acidic residues" evidence="5">
    <location>
        <begin position="9"/>
        <end position="21"/>
    </location>
</feature>
<gene>
    <name evidence="8" type="ORF">C7I55_01420</name>
</gene>
<feature type="region of interest" description="Disordered" evidence="5">
    <location>
        <begin position="1"/>
        <end position="21"/>
    </location>
</feature>
<dbReference type="RefSeq" id="WP_106511100.1">
    <property type="nucleotide sequence ID" value="NZ_PXYI01000001.1"/>
</dbReference>
<reference evidence="8 9" key="1">
    <citation type="submission" date="2018-03" db="EMBL/GenBank/DDBJ databases">
        <title>The draft genome of Sphingosinicella sp. GL-C-18.</title>
        <authorList>
            <person name="Liu L."/>
            <person name="Li L."/>
            <person name="Liang L."/>
            <person name="Zhang X."/>
            <person name="Wang T."/>
        </authorList>
    </citation>
    <scope>NUCLEOTIDE SEQUENCE [LARGE SCALE GENOMIC DNA]</scope>
    <source>
        <strain evidence="8 9">GL-C-18</strain>
    </source>
</reference>
<organism evidence="8 9">
    <name type="scientific">Allosphingosinicella deserti</name>
    <dbReference type="NCBI Taxonomy" id="2116704"/>
    <lineage>
        <taxon>Bacteria</taxon>
        <taxon>Pseudomonadati</taxon>
        <taxon>Pseudomonadota</taxon>
        <taxon>Alphaproteobacteria</taxon>
        <taxon>Sphingomonadales</taxon>
        <taxon>Sphingomonadaceae</taxon>
        <taxon>Allosphingosinicella</taxon>
    </lineage>
</organism>
<dbReference type="Gene3D" id="1.20.1510.10">
    <property type="entry name" value="Cation efflux protein transmembrane domain"/>
    <property type="match status" value="1"/>
</dbReference>